<protein>
    <submittedName>
        <fullName evidence="2">Uncharacterized protein</fullName>
    </submittedName>
</protein>
<gene>
    <name evidence="2" type="ORF">PSON_ATCC_30995.1.T1470132</name>
</gene>
<dbReference type="AlphaFoldDB" id="A0A8S1R6S6"/>
<dbReference type="Proteomes" id="UP000692954">
    <property type="component" value="Unassembled WGS sequence"/>
</dbReference>
<proteinExistence type="predicted"/>
<dbReference type="EMBL" id="CAJJDN010000147">
    <property type="protein sequence ID" value="CAD8123856.1"/>
    <property type="molecule type" value="Genomic_DNA"/>
</dbReference>
<organism evidence="2 3">
    <name type="scientific">Paramecium sonneborni</name>
    <dbReference type="NCBI Taxonomy" id="65129"/>
    <lineage>
        <taxon>Eukaryota</taxon>
        <taxon>Sar</taxon>
        <taxon>Alveolata</taxon>
        <taxon>Ciliophora</taxon>
        <taxon>Intramacronucleata</taxon>
        <taxon>Oligohymenophorea</taxon>
        <taxon>Peniculida</taxon>
        <taxon>Parameciidae</taxon>
        <taxon>Paramecium</taxon>
    </lineage>
</organism>
<evidence type="ECO:0000256" key="1">
    <source>
        <dbReference type="SAM" id="MobiDB-lite"/>
    </source>
</evidence>
<sequence>MLKKKKIKQFYETIFEEICQFSIDQQQYSEWISNKKSVPLINKECPKDPFDLEIERIKHEAQLVEEQQKAQEKVLSAEKNKKGAQKRSQEK</sequence>
<evidence type="ECO:0000313" key="3">
    <source>
        <dbReference type="Proteomes" id="UP000692954"/>
    </source>
</evidence>
<keyword evidence="3" id="KW-1185">Reference proteome</keyword>
<feature type="region of interest" description="Disordered" evidence="1">
    <location>
        <begin position="72"/>
        <end position="91"/>
    </location>
</feature>
<reference evidence="2" key="1">
    <citation type="submission" date="2021-01" db="EMBL/GenBank/DDBJ databases">
        <authorList>
            <consortium name="Genoscope - CEA"/>
            <person name="William W."/>
        </authorList>
    </citation>
    <scope>NUCLEOTIDE SEQUENCE</scope>
</reference>
<name>A0A8S1R6S6_9CILI</name>
<accession>A0A8S1R6S6</accession>
<comment type="caution">
    <text evidence="2">The sequence shown here is derived from an EMBL/GenBank/DDBJ whole genome shotgun (WGS) entry which is preliminary data.</text>
</comment>
<evidence type="ECO:0000313" key="2">
    <source>
        <dbReference type="EMBL" id="CAD8123856.1"/>
    </source>
</evidence>